<dbReference type="AlphaFoldDB" id="A0A9P6FW84"/>
<feature type="compositionally biased region" description="Low complexity" evidence="5">
    <location>
        <begin position="234"/>
        <end position="249"/>
    </location>
</feature>
<evidence type="ECO:0000313" key="8">
    <source>
        <dbReference type="Proteomes" id="UP000780801"/>
    </source>
</evidence>
<reference evidence="7" key="1">
    <citation type="journal article" date="2020" name="Fungal Divers.">
        <title>Resolving the Mortierellaceae phylogeny through synthesis of multi-gene phylogenetics and phylogenomics.</title>
        <authorList>
            <person name="Vandepol N."/>
            <person name="Liber J."/>
            <person name="Desiro A."/>
            <person name="Na H."/>
            <person name="Kennedy M."/>
            <person name="Barry K."/>
            <person name="Grigoriev I.V."/>
            <person name="Miller A.N."/>
            <person name="O'Donnell K."/>
            <person name="Stajich J.E."/>
            <person name="Bonito G."/>
        </authorList>
    </citation>
    <scope>NUCLEOTIDE SEQUENCE</scope>
    <source>
        <strain evidence="7">KOD1015</strain>
    </source>
</reference>
<dbReference type="PRINTS" id="PR00420">
    <property type="entry name" value="RNGMNOXGNASE"/>
</dbReference>
<protein>
    <recommendedName>
        <fullName evidence="6">FAD-binding domain-containing protein</fullName>
    </recommendedName>
</protein>
<evidence type="ECO:0000256" key="2">
    <source>
        <dbReference type="ARBA" id="ARBA00022630"/>
    </source>
</evidence>
<proteinExistence type="inferred from homology"/>
<dbReference type="Proteomes" id="UP000780801">
    <property type="component" value="Unassembled WGS sequence"/>
</dbReference>
<name>A0A9P6FW84_9FUNG</name>
<feature type="region of interest" description="Disordered" evidence="5">
    <location>
        <begin position="232"/>
        <end position="251"/>
    </location>
</feature>
<evidence type="ECO:0000256" key="1">
    <source>
        <dbReference type="ARBA" id="ARBA00007992"/>
    </source>
</evidence>
<dbReference type="SUPFAM" id="SSF51905">
    <property type="entry name" value="FAD/NAD(P)-binding domain"/>
    <property type="match status" value="1"/>
</dbReference>
<dbReference type="PANTHER" id="PTHR47356:SF2">
    <property type="entry name" value="FAD-BINDING DOMAIN-CONTAINING PROTEIN-RELATED"/>
    <property type="match status" value="1"/>
</dbReference>
<dbReference type="InterPro" id="IPR050562">
    <property type="entry name" value="FAD_mOase_fung"/>
</dbReference>
<keyword evidence="4" id="KW-0560">Oxidoreductase</keyword>
<dbReference type="EMBL" id="JAABOA010000977">
    <property type="protein sequence ID" value="KAF9582644.1"/>
    <property type="molecule type" value="Genomic_DNA"/>
</dbReference>
<dbReference type="Gene3D" id="3.50.50.60">
    <property type="entry name" value="FAD/NAD(P)-binding domain"/>
    <property type="match status" value="1"/>
</dbReference>
<evidence type="ECO:0000259" key="6">
    <source>
        <dbReference type="Pfam" id="PF01494"/>
    </source>
</evidence>
<keyword evidence="3" id="KW-0274">FAD</keyword>
<dbReference type="InterPro" id="IPR002938">
    <property type="entry name" value="FAD-bd"/>
</dbReference>
<dbReference type="PANTHER" id="PTHR47356">
    <property type="entry name" value="FAD-DEPENDENT MONOOXYGENASE ASQG-RELATED"/>
    <property type="match status" value="1"/>
</dbReference>
<comment type="caution">
    <text evidence="7">The sequence shown here is derived from an EMBL/GenBank/DDBJ whole genome shotgun (WGS) entry which is preliminary data.</text>
</comment>
<feature type="domain" description="FAD-binding" evidence="6">
    <location>
        <begin position="290"/>
        <end position="359"/>
    </location>
</feature>
<evidence type="ECO:0000313" key="7">
    <source>
        <dbReference type="EMBL" id="KAF9582644.1"/>
    </source>
</evidence>
<evidence type="ECO:0000256" key="3">
    <source>
        <dbReference type="ARBA" id="ARBA00022827"/>
    </source>
</evidence>
<evidence type="ECO:0000256" key="4">
    <source>
        <dbReference type="ARBA" id="ARBA00023002"/>
    </source>
</evidence>
<dbReference type="GO" id="GO:0071949">
    <property type="term" value="F:FAD binding"/>
    <property type="evidence" value="ECO:0007669"/>
    <property type="project" value="InterPro"/>
</dbReference>
<sequence>MAAAPMSPGFSRPQPTKAKILIVGAGLGGLVLAALLEKAGIEYEVFERAKKVIPLGSAISLGASIMPLFCQLGIEEVVKSKSKIILDCLQHNDRALVPAHKIHMATKVLTIDQDTAGGGGVTIYCSDQKSYKGDILVGADGAYSMVRQHLYEWLSSENRLPESDKELLPFTNICLVGTTNSMDPEEFPFLKREETHFMSIIGEAVPYSWVYFTVPDNRVCWMVVEHLEDKVYKPSSSSSPSSSTPAPDSQNKINVEWVPGAAQQMCDQTRHFRFPDGTTIGDFIDRTDRDLISRVMLEEKMFETWYGGRIVLMGDACHKLHPSAGLGAVNAMHDAIILASRLYGLMGQPENGSADGTLHYTVEGIEEVLKAYQDERKPLATISYEASQQMAQLLGRNWISRMVRKILNTLPEWFMYGFFDRLMAYRPQVTFLPLPKQPGSIPPAPQTSLALANAFDPQYEPKWTVSYK</sequence>
<dbReference type="GO" id="GO:0004497">
    <property type="term" value="F:monooxygenase activity"/>
    <property type="evidence" value="ECO:0007669"/>
    <property type="project" value="InterPro"/>
</dbReference>
<keyword evidence="8" id="KW-1185">Reference proteome</keyword>
<comment type="similarity">
    <text evidence="1">Belongs to the paxM FAD-dependent monooxygenase family.</text>
</comment>
<feature type="domain" description="FAD-binding" evidence="6">
    <location>
        <begin position="18"/>
        <end position="81"/>
    </location>
</feature>
<organism evidence="7 8">
    <name type="scientific">Lunasporangiospora selenospora</name>
    <dbReference type="NCBI Taxonomy" id="979761"/>
    <lineage>
        <taxon>Eukaryota</taxon>
        <taxon>Fungi</taxon>
        <taxon>Fungi incertae sedis</taxon>
        <taxon>Mucoromycota</taxon>
        <taxon>Mortierellomycotina</taxon>
        <taxon>Mortierellomycetes</taxon>
        <taxon>Mortierellales</taxon>
        <taxon>Mortierellaceae</taxon>
        <taxon>Lunasporangiospora</taxon>
    </lineage>
</organism>
<accession>A0A9P6FW84</accession>
<dbReference type="OrthoDB" id="655030at2759"/>
<keyword evidence="2" id="KW-0285">Flavoprotein</keyword>
<dbReference type="InterPro" id="IPR036188">
    <property type="entry name" value="FAD/NAD-bd_sf"/>
</dbReference>
<gene>
    <name evidence="7" type="ORF">BGW38_010936</name>
</gene>
<evidence type="ECO:0000256" key="5">
    <source>
        <dbReference type="SAM" id="MobiDB-lite"/>
    </source>
</evidence>
<dbReference type="Pfam" id="PF01494">
    <property type="entry name" value="FAD_binding_3"/>
    <property type="match status" value="2"/>
</dbReference>